<evidence type="ECO:0000313" key="3">
    <source>
        <dbReference type="Proteomes" id="UP001218188"/>
    </source>
</evidence>
<reference evidence="2" key="1">
    <citation type="submission" date="2023-03" db="EMBL/GenBank/DDBJ databases">
        <title>Massive genome expansion in bonnet fungi (Mycena s.s.) driven by repeated elements and novel gene families across ecological guilds.</title>
        <authorList>
            <consortium name="Lawrence Berkeley National Laboratory"/>
            <person name="Harder C.B."/>
            <person name="Miyauchi S."/>
            <person name="Viragh M."/>
            <person name="Kuo A."/>
            <person name="Thoen E."/>
            <person name="Andreopoulos B."/>
            <person name="Lu D."/>
            <person name="Skrede I."/>
            <person name="Drula E."/>
            <person name="Henrissat B."/>
            <person name="Morin E."/>
            <person name="Kohler A."/>
            <person name="Barry K."/>
            <person name="LaButti K."/>
            <person name="Morin E."/>
            <person name="Salamov A."/>
            <person name="Lipzen A."/>
            <person name="Mereny Z."/>
            <person name="Hegedus B."/>
            <person name="Baldrian P."/>
            <person name="Stursova M."/>
            <person name="Weitz H."/>
            <person name="Taylor A."/>
            <person name="Grigoriev I.V."/>
            <person name="Nagy L.G."/>
            <person name="Martin F."/>
            <person name="Kauserud H."/>
        </authorList>
    </citation>
    <scope>NUCLEOTIDE SEQUENCE</scope>
    <source>
        <strain evidence="2">CBHHK200</strain>
    </source>
</reference>
<dbReference type="EMBL" id="JARJCM010000122">
    <property type="protein sequence ID" value="KAJ7027612.1"/>
    <property type="molecule type" value="Genomic_DNA"/>
</dbReference>
<proteinExistence type="predicted"/>
<keyword evidence="3" id="KW-1185">Reference proteome</keyword>
<feature type="region of interest" description="Disordered" evidence="1">
    <location>
        <begin position="54"/>
        <end position="86"/>
    </location>
</feature>
<accession>A0AAD6SL81</accession>
<sequence length="161" mass="17952">MFVQPAAQNATVLAPFSVTRLVRLQDLAPSPALRTSSACALPLMALRVLAVPMPPPSWRSSSSPRRRRPCAHQSHPPPLSLQLPSSHRPLPPFHDRVAIARLRRPRMHPDAEGVCHNAVGVVALVGMGMVGAEVWVIEGQRLGFWQGRRWSLWRLRDKRSF</sequence>
<organism evidence="2 3">
    <name type="scientific">Mycena alexandri</name>
    <dbReference type="NCBI Taxonomy" id="1745969"/>
    <lineage>
        <taxon>Eukaryota</taxon>
        <taxon>Fungi</taxon>
        <taxon>Dikarya</taxon>
        <taxon>Basidiomycota</taxon>
        <taxon>Agaricomycotina</taxon>
        <taxon>Agaricomycetes</taxon>
        <taxon>Agaricomycetidae</taxon>
        <taxon>Agaricales</taxon>
        <taxon>Marasmiineae</taxon>
        <taxon>Mycenaceae</taxon>
        <taxon>Mycena</taxon>
    </lineage>
</organism>
<dbReference type="Proteomes" id="UP001218188">
    <property type="component" value="Unassembled WGS sequence"/>
</dbReference>
<evidence type="ECO:0000256" key="1">
    <source>
        <dbReference type="SAM" id="MobiDB-lite"/>
    </source>
</evidence>
<protein>
    <submittedName>
        <fullName evidence="2">Uncharacterized protein</fullName>
    </submittedName>
</protein>
<dbReference type="AlphaFoldDB" id="A0AAD6SL81"/>
<name>A0AAD6SL81_9AGAR</name>
<gene>
    <name evidence="2" type="ORF">C8F04DRAFT_1294052</name>
</gene>
<comment type="caution">
    <text evidence="2">The sequence shown here is derived from an EMBL/GenBank/DDBJ whole genome shotgun (WGS) entry which is preliminary data.</text>
</comment>
<evidence type="ECO:0000313" key="2">
    <source>
        <dbReference type="EMBL" id="KAJ7027612.1"/>
    </source>
</evidence>